<comment type="caution">
    <text evidence="2">The sequence shown here is derived from an EMBL/GenBank/DDBJ whole genome shotgun (WGS) entry which is preliminary data.</text>
</comment>
<dbReference type="Proteomes" id="UP000234525">
    <property type="component" value="Unassembled WGS sequence"/>
</dbReference>
<reference evidence="2" key="1">
    <citation type="submission" date="2017-03" db="EMBL/GenBank/DDBJ databases">
        <authorList>
            <person name="Monnet C."/>
        </authorList>
    </citation>
    <scope>NUCLEOTIDE SEQUENCE [LARGE SCALE GENOMIC DNA]</scope>
    <source>
        <strain evidence="2">ATCC 9175</strain>
    </source>
</reference>
<feature type="region of interest" description="Disordered" evidence="1">
    <location>
        <begin position="1"/>
        <end position="22"/>
    </location>
</feature>
<accession>A0A2H1K7B0</accession>
<organism evidence="2 3">
    <name type="scientific">Brevibacterium aurantiacum</name>
    <dbReference type="NCBI Taxonomy" id="273384"/>
    <lineage>
        <taxon>Bacteria</taxon>
        <taxon>Bacillati</taxon>
        <taxon>Actinomycetota</taxon>
        <taxon>Actinomycetes</taxon>
        <taxon>Micrococcales</taxon>
        <taxon>Brevibacteriaceae</taxon>
        <taxon>Brevibacterium</taxon>
    </lineage>
</organism>
<evidence type="ECO:0000256" key="1">
    <source>
        <dbReference type="SAM" id="MobiDB-lite"/>
    </source>
</evidence>
<proteinExistence type="predicted"/>
<dbReference type="RefSeq" id="WP_257944354.1">
    <property type="nucleotide sequence ID" value="NZ_BJME01000015.1"/>
</dbReference>
<name>A0A2H1K7B0_BREAU</name>
<gene>
    <name evidence="2" type="ORF">BAUR9175_03199</name>
</gene>
<dbReference type="EMBL" id="FXZB01000026">
    <property type="protein sequence ID" value="SMX95529.1"/>
    <property type="molecule type" value="Genomic_DNA"/>
</dbReference>
<dbReference type="Pfam" id="PF20471">
    <property type="entry name" value="DUF6716"/>
    <property type="match status" value="1"/>
</dbReference>
<dbReference type="AlphaFoldDB" id="A0A2H1K7B0"/>
<evidence type="ECO:0000313" key="3">
    <source>
        <dbReference type="Proteomes" id="UP000234525"/>
    </source>
</evidence>
<protein>
    <submittedName>
        <fullName evidence="2">Uncharacterized protein</fullName>
    </submittedName>
</protein>
<sequence>MSIPDPPASRAKDTFSRTDPASTDEPIRIVSVSDSESYLKWATQLLSSLPDVEAHVYLIDSPILPTDEQITHAIAGTAWAGCSIRVVTRTVLAQIITDHHADIVLGAATGPIVAQLFLTAHLLEHRPALISGLPGMGLPASGKGMNYRRLMDAFIAHSFTEVAQYTEVSARKQVPCEIYLARLPMLRSHGVPQLAASDDDVSQTLVFAPQAKVPESREDRESIVRALAGFASHHQSSSVVIKMRSRPGEHETHHEQHSYFDILDSLRQQGVDGADLIGLGYGPLDEFLVPGSALVTVSSTAALESFDRGIPTLLFSDFGFDRALLNEVFADSGATGTLAEVEAGDIGFPTSAWLAENYFHADEGRLRRHLSLLATRAREGQLPNRRSAVWKQKRLLIRAELRTMAPTPVVRAYRKLRAGI</sequence>
<keyword evidence="3" id="KW-1185">Reference proteome</keyword>
<evidence type="ECO:0000313" key="2">
    <source>
        <dbReference type="EMBL" id="SMX95529.1"/>
    </source>
</evidence>
<dbReference type="InterPro" id="IPR046561">
    <property type="entry name" value="DUF6716"/>
</dbReference>